<keyword evidence="4" id="KW-0547">Nucleotide-binding</keyword>
<evidence type="ECO:0000256" key="4">
    <source>
        <dbReference type="ARBA" id="ARBA00022741"/>
    </source>
</evidence>
<feature type="domain" description="PriA DNA helicase Cys-rich region (CRR)" evidence="8">
    <location>
        <begin position="173"/>
        <end position="196"/>
    </location>
</feature>
<protein>
    <recommendedName>
        <fullName evidence="8">PriA DNA helicase Cys-rich region (CRR) domain-containing protein</fullName>
    </recommendedName>
</protein>
<keyword evidence="3" id="KW-0479">Metal-binding</keyword>
<dbReference type="GO" id="GO:0006310">
    <property type="term" value="P:DNA recombination"/>
    <property type="evidence" value="ECO:0007669"/>
    <property type="project" value="InterPro"/>
</dbReference>
<evidence type="ECO:0000256" key="7">
    <source>
        <dbReference type="ARBA" id="ARBA00023125"/>
    </source>
</evidence>
<evidence type="ECO:0000256" key="3">
    <source>
        <dbReference type="ARBA" id="ARBA00022723"/>
    </source>
</evidence>
<dbReference type="InterPro" id="IPR005259">
    <property type="entry name" value="PriA"/>
</dbReference>
<evidence type="ECO:0000313" key="9">
    <source>
        <dbReference type="EMBL" id="GAG01101.1"/>
    </source>
</evidence>
<evidence type="ECO:0000256" key="6">
    <source>
        <dbReference type="ARBA" id="ARBA00022840"/>
    </source>
</evidence>
<keyword evidence="2" id="KW-0235">DNA replication</keyword>
<dbReference type="SUPFAM" id="SSF52540">
    <property type="entry name" value="P-loop containing nucleoside triphosphate hydrolases"/>
    <property type="match status" value="1"/>
</dbReference>
<evidence type="ECO:0000256" key="2">
    <source>
        <dbReference type="ARBA" id="ARBA00022705"/>
    </source>
</evidence>
<dbReference type="GO" id="GO:0006270">
    <property type="term" value="P:DNA replication initiation"/>
    <property type="evidence" value="ECO:0007669"/>
    <property type="project" value="TreeGrafter"/>
</dbReference>
<keyword evidence="7" id="KW-0238">DNA-binding</keyword>
<dbReference type="GO" id="GO:0006269">
    <property type="term" value="P:DNA replication, synthesis of primer"/>
    <property type="evidence" value="ECO:0007669"/>
    <property type="project" value="UniProtKB-KW"/>
</dbReference>
<dbReference type="NCBIfam" id="TIGR00595">
    <property type="entry name" value="priA"/>
    <property type="match status" value="1"/>
</dbReference>
<dbReference type="InterPro" id="IPR040498">
    <property type="entry name" value="PriA_CRR"/>
</dbReference>
<dbReference type="GO" id="GO:0046872">
    <property type="term" value="F:metal ion binding"/>
    <property type="evidence" value="ECO:0007669"/>
    <property type="project" value="UniProtKB-KW"/>
</dbReference>
<keyword evidence="5" id="KW-0862">Zinc</keyword>
<feature type="non-terminal residue" evidence="9">
    <location>
        <position position="267"/>
    </location>
</feature>
<evidence type="ECO:0000256" key="1">
    <source>
        <dbReference type="ARBA" id="ARBA00022515"/>
    </source>
</evidence>
<evidence type="ECO:0000259" key="8">
    <source>
        <dbReference type="Pfam" id="PF18319"/>
    </source>
</evidence>
<feature type="non-terminal residue" evidence="9">
    <location>
        <position position="1"/>
    </location>
</feature>
<keyword evidence="1" id="KW-0639">Primosome</keyword>
<sequence length="267" mass="29487">EHLGIEIGLFHSGIADGQRGRVWERVRSEELRFVVGTRSALFLPFANLGLIIVDEEQEASYKQQEMLPHYHARLVAVEKGKNSQTIFGSSAPSLETFHAVTRGQFGLIRPNNSDGQINVRIVDMSKEHGVLSNPLAQAIEQAISLGKGSLLGVNRRGYFQAVLCKKCGHPLRCEHCGVALTYHVKRAQFVCHSCGRSFESMVCSDCGSRALRFVGVGSERLENEVTNLFPQASISRFDRDTLHPRKYADAIQEIASGKIDILVGTPV</sequence>
<name>X0VKM3_9ZZZZ</name>
<organism evidence="9">
    <name type="scientific">marine sediment metagenome</name>
    <dbReference type="NCBI Taxonomy" id="412755"/>
    <lineage>
        <taxon>unclassified sequences</taxon>
        <taxon>metagenomes</taxon>
        <taxon>ecological metagenomes</taxon>
    </lineage>
</organism>
<dbReference type="GO" id="GO:0003677">
    <property type="term" value="F:DNA binding"/>
    <property type="evidence" value="ECO:0007669"/>
    <property type="project" value="UniProtKB-KW"/>
</dbReference>
<dbReference type="Pfam" id="PF18319">
    <property type="entry name" value="Zn_ribbon_PriA"/>
    <property type="match status" value="1"/>
</dbReference>
<gene>
    <name evidence="9" type="ORF">S01H1_39793</name>
</gene>
<keyword evidence="6" id="KW-0067">ATP-binding</keyword>
<dbReference type="Gene3D" id="3.40.50.300">
    <property type="entry name" value="P-loop containing nucleotide triphosphate hydrolases"/>
    <property type="match status" value="1"/>
</dbReference>
<accession>X0VKM3</accession>
<dbReference type="GO" id="GO:0043138">
    <property type="term" value="F:3'-5' DNA helicase activity"/>
    <property type="evidence" value="ECO:0007669"/>
    <property type="project" value="TreeGrafter"/>
</dbReference>
<dbReference type="InterPro" id="IPR027417">
    <property type="entry name" value="P-loop_NTPase"/>
</dbReference>
<dbReference type="EMBL" id="BARS01025149">
    <property type="protein sequence ID" value="GAG01101.1"/>
    <property type="molecule type" value="Genomic_DNA"/>
</dbReference>
<evidence type="ECO:0000256" key="5">
    <source>
        <dbReference type="ARBA" id="ARBA00022833"/>
    </source>
</evidence>
<reference evidence="9" key="1">
    <citation type="journal article" date="2014" name="Front. Microbiol.">
        <title>High frequency of phylogenetically diverse reductive dehalogenase-homologous genes in deep subseafloor sedimentary metagenomes.</title>
        <authorList>
            <person name="Kawai M."/>
            <person name="Futagami T."/>
            <person name="Toyoda A."/>
            <person name="Takaki Y."/>
            <person name="Nishi S."/>
            <person name="Hori S."/>
            <person name="Arai W."/>
            <person name="Tsubouchi T."/>
            <person name="Morono Y."/>
            <person name="Uchiyama I."/>
            <person name="Ito T."/>
            <person name="Fujiyama A."/>
            <person name="Inagaki F."/>
            <person name="Takami H."/>
        </authorList>
    </citation>
    <scope>NUCLEOTIDE SEQUENCE</scope>
    <source>
        <strain evidence="9">Expedition CK06-06</strain>
    </source>
</reference>
<proteinExistence type="predicted"/>
<dbReference type="PANTHER" id="PTHR30580">
    <property type="entry name" value="PRIMOSOMAL PROTEIN N"/>
    <property type="match status" value="1"/>
</dbReference>
<dbReference type="AlphaFoldDB" id="X0VKM3"/>
<dbReference type="GO" id="GO:0006302">
    <property type="term" value="P:double-strand break repair"/>
    <property type="evidence" value="ECO:0007669"/>
    <property type="project" value="InterPro"/>
</dbReference>
<dbReference type="GO" id="GO:0005524">
    <property type="term" value="F:ATP binding"/>
    <property type="evidence" value="ECO:0007669"/>
    <property type="project" value="UniProtKB-KW"/>
</dbReference>
<comment type="caution">
    <text evidence="9">The sequence shown here is derived from an EMBL/GenBank/DDBJ whole genome shotgun (WGS) entry which is preliminary data.</text>
</comment>
<dbReference type="GO" id="GO:1990077">
    <property type="term" value="C:primosome complex"/>
    <property type="evidence" value="ECO:0007669"/>
    <property type="project" value="UniProtKB-KW"/>
</dbReference>
<dbReference type="PANTHER" id="PTHR30580:SF0">
    <property type="entry name" value="PRIMOSOMAL PROTEIN N"/>
    <property type="match status" value="1"/>
</dbReference>